<comment type="similarity">
    <text evidence="1">Belongs to the ribosome-inactivating protein family.</text>
</comment>
<dbReference type="Proteomes" id="UP000324897">
    <property type="component" value="Chromosome 4"/>
</dbReference>
<dbReference type="Gene3D" id="3.40.420.10">
    <property type="entry name" value="Ricin (A subunit), domain 1"/>
    <property type="match status" value="1"/>
</dbReference>
<dbReference type="AlphaFoldDB" id="A0A5J9VVK5"/>
<dbReference type="SUPFAM" id="SSF56371">
    <property type="entry name" value="Ribosome inactivating proteins (RIP)"/>
    <property type="match status" value="1"/>
</dbReference>
<sequence length="242" mass="27043">MAGVADPYHFMRTFDLDLSELTSESYLALMGQRRAYNLTLGIHRFQGVPITMPEMNRFKEFACVKEPKITFTSSFGIQIITWLDSSEASKDVIVPNAPGAELVELQVKSTHGALSQEGTATTVGGIVLVQGFHELLRYQAQGQLTDAVLKAFHRCVLMFSEAERFRSARAHVCHTIDTYICETMPDTTSVRFTNWGTLSEAGLQARRQHQALPPNEIQNQAVPADIQQFHINNIQELKRGSS</sequence>
<keyword evidence="1" id="KW-0800">Toxin</keyword>
<dbReference type="Gramene" id="TVU39110">
    <property type="protein sequence ID" value="TVU39110"/>
    <property type="gene ID" value="EJB05_12515"/>
</dbReference>
<gene>
    <name evidence="2" type="ORF">EJB05_12515</name>
</gene>
<keyword evidence="1" id="KW-0378">Hydrolase</keyword>
<reference evidence="2 3" key="1">
    <citation type="journal article" date="2019" name="Sci. Rep.">
        <title>A high-quality genome of Eragrostis curvula grass provides insights into Poaceae evolution and supports new strategies to enhance forage quality.</title>
        <authorList>
            <person name="Carballo J."/>
            <person name="Santos B.A.C.M."/>
            <person name="Zappacosta D."/>
            <person name="Garbus I."/>
            <person name="Selva J.P."/>
            <person name="Gallo C.A."/>
            <person name="Diaz A."/>
            <person name="Albertini E."/>
            <person name="Caccamo M."/>
            <person name="Echenique V."/>
        </authorList>
    </citation>
    <scope>NUCLEOTIDE SEQUENCE [LARGE SCALE GENOMIC DNA]</scope>
    <source>
        <strain evidence="3">cv. Victoria</strain>
        <tissue evidence="2">Leaf</tissue>
    </source>
</reference>
<dbReference type="EC" id="3.2.2.22" evidence="1"/>
<protein>
    <recommendedName>
        <fullName evidence="1">rRNA N-glycosylase</fullName>
        <ecNumber evidence="1">3.2.2.22</ecNumber>
    </recommendedName>
</protein>
<proteinExistence type="inferred from homology"/>
<organism evidence="2 3">
    <name type="scientific">Eragrostis curvula</name>
    <name type="common">weeping love grass</name>
    <dbReference type="NCBI Taxonomy" id="38414"/>
    <lineage>
        <taxon>Eukaryota</taxon>
        <taxon>Viridiplantae</taxon>
        <taxon>Streptophyta</taxon>
        <taxon>Embryophyta</taxon>
        <taxon>Tracheophyta</taxon>
        <taxon>Spermatophyta</taxon>
        <taxon>Magnoliopsida</taxon>
        <taxon>Liliopsida</taxon>
        <taxon>Poales</taxon>
        <taxon>Poaceae</taxon>
        <taxon>PACMAD clade</taxon>
        <taxon>Chloridoideae</taxon>
        <taxon>Eragrostideae</taxon>
        <taxon>Eragrostidinae</taxon>
        <taxon>Eragrostis</taxon>
    </lineage>
</organism>
<keyword evidence="3" id="KW-1185">Reference proteome</keyword>
<comment type="catalytic activity">
    <reaction evidence="1">
        <text>Endohydrolysis of the N-glycosidic bond at one specific adenosine on the 28S rRNA.</text>
        <dbReference type="EC" id="3.2.2.22"/>
    </reaction>
</comment>
<dbReference type="InterPro" id="IPR016138">
    <property type="entry name" value="Ribosome_inactivat_prot_sub1"/>
</dbReference>
<evidence type="ECO:0000313" key="2">
    <source>
        <dbReference type="EMBL" id="TVU39110.1"/>
    </source>
</evidence>
<dbReference type="GO" id="GO:0017148">
    <property type="term" value="P:negative regulation of translation"/>
    <property type="evidence" value="ECO:0007669"/>
    <property type="project" value="UniProtKB-KW"/>
</dbReference>
<dbReference type="InterPro" id="IPR036041">
    <property type="entry name" value="Ribosome-inact_prot_sf"/>
</dbReference>
<comment type="caution">
    <text evidence="2">The sequence shown here is derived from an EMBL/GenBank/DDBJ whole genome shotgun (WGS) entry which is preliminary data.</text>
</comment>
<dbReference type="GO" id="GO:0090729">
    <property type="term" value="F:toxin activity"/>
    <property type="evidence" value="ECO:0007669"/>
    <property type="project" value="UniProtKB-KW"/>
</dbReference>
<dbReference type="EMBL" id="RWGY01000007">
    <property type="protein sequence ID" value="TVU39110.1"/>
    <property type="molecule type" value="Genomic_DNA"/>
</dbReference>
<dbReference type="Pfam" id="PF00161">
    <property type="entry name" value="RIP"/>
    <property type="match status" value="1"/>
</dbReference>
<keyword evidence="1" id="KW-0652">Protein synthesis inhibitor</keyword>
<dbReference type="GO" id="GO:0030598">
    <property type="term" value="F:rRNA N-glycosylase activity"/>
    <property type="evidence" value="ECO:0007669"/>
    <property type="project" value="UniProtKB-EC"/>
</dbReference>
<evidence type="ECO:0000256" key="1">
    <source>
        <dbReference type="RuleBase" id="RU004915"/>
    </source>
</evidence>
<name>A0A5J9VVK5_9POAL</name>
<dbReference type="GO" id="GO:0006952">
    <property type="term" value="P:defense response"/>
    <property type="evidence" value="ECO:0007669"/>
    <property type="project" value="UniProtKB-KW"/>
</dbReference>
<evidence type="ECO:0000313" key="3">
    <source>
        <dbReference type="Proteomes" id="UP000324897"/>
    </source>
</evidence>
<keyword evidence="1" id="KW-0611">Plant defense</keyword>
<accession>A0A5J9VVK5</accession>
<dbReference type="InterPro" id="IPR001574">
    <property type="entry name" value="Ribosome_inactivat_prot"/>
</dbReference>